<proteinExistence type="inferred from homology"/>
<evidence type="ECO:0000256" key="5">
    <source>
        <dbReference type="ARBA" id="ARBA00022516"/>
    </source>
</evidence>
<evidence type="ECO:0000313" key="16">
    <source>
        <dbReference type="Proteomes" id="UP000232323"/>
    </source>
</evidence>
<gene>
    <name evidence="15" type="ORF">CEUSTIGMA_g6506.t1</name>
</gene>
<keyword evidence="11" id="KW-0443">Lipid metabolism</keyword>
<evidence type="ECO:0000256" key="8">
    <source>
        <dbReference type="ARBA" id="ARBA00022798"/>
    </source>
</evidence>
<organism evidence="15 16">
    <name type="scientific">Chlamydomonas eustigma</name>
    <dbReference type="NCBI Taxonomy" id="1157962"/>
    <lineage>
        <taxon>Eukaryota</taxon>
        <taxon>Viridiplantae</taxon>
        <taxon>Chlorophyta</taxon>
        <taxon>core chlorophytes</taxon>
        <taxon>Chlorophyceae</taxon>
        <taxon>CS clade</taxon>
        <taxon>Chlamydomonadales</taxon>
        <taxon>Chlamydomonadaceae</taxon>
        <taxon>Chlamydomonas</taxon>
    </lineage>
</organism>
<dbReference type="GO" id="GO:0006071">
    <property type="term" value="P:glycerol metabolic process"/>
    <property type="evidence" value="ECO:0007669"/>
    <property type="project" value="UniProtKB-KW"/>
</dbReference>
<feature type="transmembrane region" description="Helical" evidence="14">
    <location>
        <begin position="37"/>
        <end position="60"/>
    </location>
</feature>
<dbReference type="GO" id="GO:0005789">
    <property type="term" value="C:endoplasmic reticulum membrane"/>
    <property type="evidence" value="ECO:0007669"/>
    <property type="project" value="UniProtKB-SubCell"/>
</dbReference>
<dbReference type="GO" id="GO:0004144">
    <property type="term" value="F:diacylglycerol O-acyltransferase activity"/>
    <property type="evidence" value="ECO:0007669"/>
    <property type="project" value="UniProtKB-ARBA"/>
</dbReference>
<dbReference type="CDD" id="cd07987">
    <property type="entry name" value="LPLAT_MGAT-like"/>
    <property type="match status" value="1"/>
</dbReference>
<protein>
    <recommendedName>
        <fullName evidence="14">Acyltransferase</fullName>
        <ecNumber evidence="14">2.3.1.-</ecNumber>
    </recommendedName>
</protein>
<keyword evidence="13" id="KW-0012">Acyltransferase</keyword>
<dbReference type="Proteomes" id="UP000232323">
    <property type="component" value="Unassembled WGS sequence"/>
</dbReference>
<evidence type="ECO:0000256" key="11">
    <source>
        <dbReference type="ARBA" id="ARBA00023098"/>
    </source>
</evidence>
<evidence type="ECO:0000256" key="12">
    <source>
        <dbReference type="ARBA" id="ARBA00023136"/>
    </source>
</evidence>
<comment type="caution">
    <text evidence="15">The sequence shown here is derived from an EMBL/GenBank/DDBJ whole genome shotgun (WGS) entry which is preliminary data.</text>
</comment>
<keyword evidence="16" id="KW-1185">Reference proteome</keyword>
<keyword evidence="10 14" id="KW-1133">Transmembrane helix</keyword>
<name>A0A250X7N5_9CHLO</name>
<dbReference type="GO" id="GO:0019432">
    <property type="term" value="P:triglyceride biosynthetic process"/>
    <property type="evidence" value="ECO:0007669"/>
    <property type="project" value="TreeGrafter"/>
</dbReference>
<dbReference type="OrthoDB" id="264532at2759"/>
<keyword evidence="8" id="KW-0319">Glycerol metabolism</keyword>
<sequence length="341" mass="38295">MGSTYDRLPSRWMQKLALSIVMLQLIGPFWYWPATIYLAYLNPLGIGRGLVIGYLVYIFVINNRAHWKPEGSTPIRRLKFWRHLADYFPAKMIKTAELDPKKNYIFCGHPHGVACFSYVSNFFIEATGFSEKFPGITLYPMILDAHFYTPVHREVALMSGFRSSKKEAMIKLLNGPPGSSVFLVPGGADEVLRSSPGTYDLVLNKRKGFIKLALQTGANLVPILGFGETDLFDISQPVPGTWVYRIQRVVLKLTTFAFPVITGAGFWSGSGPLPKSMPLHTVVGAPIQVLKWQGNTSSSDPDFITAVNELHSKYCEALRQLWCEHKDLYASGRRKSLEIVE</sequence>
<evidence type="ECO:0000256" key="7">
    <source>
        <dbReference type="ARBA" id="ARBA00022692"/>
    </source>
</evidence>
<comment type="similarity">
    <text evidence="4 14">Belongs to the diacylglycerol acyltransferase family.</text>
</comment>
<dbReference type="EMBL" id="BEGY01000038">
    <property type="protein sequence ID" value="GAX79066.1"/>
    <property type="molecule type" value="Genomic_DNA"/>
</dbReference>
<comment type="pathway">
    <text evidence="2">Glycerolipid metabolism; triacylglycerol biosynthesis.</text>
</comment>
<dbReference type="PANTHER" id="PTHR12317">
    <property type="entry name" value="DIACYLGLYCEROL O-ACYLTRANSFERASE"/>
    <property type="match status" value="1"/>
</dbReference>
<evidence type="ECO:0000256" key="3">
    <source>
        <dbReference type="ARBA" id="ARBA00005189"/>
    </source>
</evidence>
<keyword evidence="9 14" id="KW-0256">Endoplasmic reticulum</keyword>
<feature type="transmembrane region" description="Helical" evidence="14">
    <location>
        <begin position="12"/>
        <end position="31"/>
    </location>
</feature>
<evidence type="ECO:0000256" key="2">
    <source>
        <dbReference type="ARBA" id="ARBA00004771"/>
    </source>
</evidence>
<keyword evidence="6 14" id="KW-0808">Transferase</keyword>
<comment type="pathway">
    <text evidence="3">Lipid metabolism.</text>
</comment>
<evidence type="ECO:0000313" key="15">
    <source>
        <dbReference type="EMBL" id="GAX79066.1"/>
    </source>
</evidence>
<keyword evidence="7 14" id="KW-0812">Transmembrane</keyword>
<evidence type="ECO:0000256" key="14">
    <source>
        <dbReference type="RuleBase" id="RU367023"/>
    </source>
</evidence>
<dbReference type="PANTHER" id="PTHR12317:SF0">
    <property type="entry name" value="ACYLTRANSFERASE"/>
    <property type="match status" value="1"/>
</dbReference>
<evidence type="ECO:0000256" key="1">
    <source>
        <dbReference type="ARBA" id="ARBA00004477"/>
    </source>
</evidence>
<evidence type="ECO:0000256" key="4">
    <source>
        <dbReference type="ARBA" id="ARBA00005420"/>
    </source>
</evidence>
<dbReference type="InterPro" id="IPR007130">
    <property type="entry name" value="DAGAT"/>
</dbReference>
<accession>A0A250X7N5</accession>
<comment type="subcellular location">
    <subcellularLocation>
        <location evidence="1 14">Endoplasmic reticulum membrane</location>
        <topology evidence="1 14">Multi-pass membrane protein</topology>
    </subcellularLocation>
</comment>
<evidence type="ECO:0000256" key="9">
    <source>
        <dbReference type="ARBA" id="ARBA00022824"/>
    </source>
</evidence>
<dbReference type="Pfam" id="PF03982">
    <property type="entry name" value="DAGAT"/>
    <property type="match status" value="1"/>
</dbReference>
<evidence type="ECO:0000256" key="10">
    <source>
        <dbReference type="ARBA" id="ARBA00022989"/>
    </source>
</evidence>
<dbReference type="EC" id="2.3.1.-" evidence="14"/>
<evidence type="ECO:0000256" key="6">
    <source>
        <dbReference type="ARBA" id="ARBA00022679"/>
    </source>
</evidence>
<reference evidence="15 16" key="1">
    <citation type="submission" date="2017-08" db="EMBL/GenBank/DDBJ databases">
        <title>Acidophilic green algal genome provides insights into adaptation to an acidic environment.</title>
        <authorList>
            <person name="Hirooka S."/>
            <person name="Hirose Y."/>
            <person name="Kanesaki Y."/>
            <person name="Higuchi S."/>
            <person name="Fujiwara T."/>
            <person name="Onuma R."/>
            <person name="Era A."/>
            <person name="Ohbayashi R."/>
            <person name="Uzuka A."/>
            <person name="Nozaki H."/>
            <person name="Yoshikawa H."/>
            <person name="Miyagishima S.Y."/>
        </authorList>
    </citation>
    <scope>NUCLEOTIDE SEQUENCE [LARGE SCALE GENOMIC DNA]</scope>
    <source>
        <strain evidence="15 16">NIES-2499</strain>
    </source>
</reference>
<keyword evidence="12 14" id="KW-0472">Membrane</keyword>
<evidence type="ECO:0000256" key="13">
    <source>
        <dbReference type="ARBA" id="ARBA00023315"/>
    </source>
</evidence>
<keyword evidence="5" id="KW-0444">Lipid biosynthesis</keyword>
<dbReference type="AlphaFoldDB" id="A0A250X7N5"/>
<dbReference type="STRING" id="1157962.A0A250X7N5"/>